<dbReference type="AlphaFoldDB" id="A0AAW9RVH0"/>
<dbReference type="SUPFAM" id="SSF49785">
    <property type="entry name" value="Galactose-binding domain-like"/>
    <property type="match status" value="2"/>
</dbReference>
<dbReference type="FunFam" id="3.20.20.80:FF:000052">
    <property type="entry name" value="Putative alpha-L-fucosidase 1"/>
    <property type="match status" value="1"/>
</dbReference>
<feature type="domain" description="F5/8 type C" evidence="7">
    <location>
        <begin position="348"/>
        <end position="486"/>
    </location>
</feature>
<accession>A0AAW9RVH0</accession>
<comment type="similarity">
    <text evidence="1">Belongs to the glycosyl hydrolase 29 family.</text>
</comment>
<reference evidence="8 9" key="1">
    <citation type="submission" date="2024-04" db="EMBL/GenBank/DDBJ databases">
        <title>Novel genus in family Flammeovirgaceae.</title>
        <authorList>
            <person name="Nguyen T.H."/>
            <person name="Vuong T.Q."/>
            <person name="Le H."/>
            <person name="Kim S.-G."/>
        </authorList>
    </citation>
    <scope>NUCLEOTIDE SEQUENCE [LARGE SCALE GENOMIC DNA]</scope>
    <source>
        <strain evidence="8 9">JCM 23209</strain>
    </source>
</reference>
<dbReference type="Gene3D" id="2.60.120.260">
    <property type="entry name" value="Galactose-binding domain-like"/>
    <property type="match status" value="2"/>
</dbReference>
<keyword evidence="5" id="KW-0326">Glycosidase</keyword>
<dbReference type="PANTHER" id="PTHR10030">
    <property type="entry name" value="ALPHA-L-FUCOSIDASE"/>
    <property type="match status" value="1"/>
</dbReference>
<dbReference type="GO" id="GO:0004560">
    <property type="term" value="F:alpha-L-fucosidase activity"/>
    <property type="evidence" value="ECO:0007669"/>
    <property type="project" value="InterPro"/>
</dbReference>
<dbReference type="InterPro" id="IPR057739">
    <property type="entry name" value="Glyco_hydro_29_N"/>
</dbReference>
<keyword evidence="4" id="KW-0378">Hydrolase</keyword>
<dbReference type="RefSeq" id="WP_346819847.1">
    <property type="nucleotide sequence ID" value="NZ_JBDKWZ010000002.1"/>
</dbReference>
<feature type="signal peptide" evidence="6">
    <location>
        <begin position="1"/>
        <end position="24"/>
    </location>
</feature>
<organism evidence="8 9">
    <name type="scientific">Rapidithrix thailandica</name>
    <dbReference type="NCBI Taxonomy" id="413964"/>
    <lineage>
        <taxon>Bacteria</taxon>
        <taxon>Pseudomonadati</taxon>
        <taxon>Bacteroidota</taxon>
        <taxon>Cytophagia</taxon>
        <taxon>Cytophagales</taxon>
        <taxon>Flammeovirgaceae</taxon>
        <taxon>Rapidithrix</taxon>
    </lineage>
</organism>
<dbReference type="PROSITE" id="PS50022">
    <property type="entry name" value="FA58C_3"/>
    <property type="match status" value="2"/>
</dbReference>
<evidence type="ECO:0000313" key="9">
    <source>
        <dbReference type="Proteomes" id="UP001403385"/>
    </source>
</evidence>
<keyword evidence="9" id="KW-1185">Reference proteome</keyword>
<dbReference type="InterPro" id="IPR059177">
    <property type="entry name" value="GH29D-like_dom"/>
</dbReference>
<dbReference type="SUPFAM" id="SSF51445">
    <property type="entry name" value="(Trans)glycosidases"/>
    <property type="match status" value="1"/>
</dbReference>
<feature type="domain" description="F5/8 type C" evidence="7">
    <location>
        <begin position="550"/>
        <end position="700"/>
    </location>
</feature>
<keyword evidence="3 6" id="KW-0732">Signal</keyword>
<dbReference type="InterPro" id="IPR000933">
    <property type="entry name" value="Glyco_hydro_29"/>
</dbReference>
<evidence type="ECO:0000259" key="7">
    <source>
        <dbReference type="PROSITE" id="PS50022"/>
    </source>
</evidence>
<evidence type="ECO:0000256" key="4">
    <source>
        <dbReference type="ARBA" id="ARBA00022801"/>
    </source>
</evidence>
<dbReference type="Pfam" id="PF13290">
    <property type="entry name" value="CHB_HEX_C_1"/>
    <property type="match status" value="1"/>
</dbReference>
<comment type="caution">
    <text evidence="8">The sequence shown here is derived from an EMBL/GenBank/DDBJ whole genome shotgun (WGS) entry which is preliminary data.</text>
</comment>
<protein>
    <recommendedName>
        <fullName evidence="2">alpha-L-fucosidase</fullName>
        <ecNumber evidence="2">3.2.1.51</ecNumber>
    </recommendedName>
</protein>
<dbReference type="GO" id="GO:0016139">
    <property type="term" value="P:glycoside catabolic process"/>
    <property type="evidence" value="ECO:0007669"/>
    <property type="project" value="TreeGrafter"/>
</dbReference>
<feature type="chain" id="PRO_5043634243" description="alpha-L-fucosidase" evidence="6">
    <location>
        <begin position="25"/>
        <end position="700"/>
    </location>
</feature>
<dbReference type="Proteomes" id="UP001403385">
    <property type="component" value="Unassembled WGS sequence"/>
</dbReference>
<evidence type="ECO:0000313" key="8">
    <source>
        <dbReference type="EMBL" id="MEN7547060.1"/>
    </source>
</evidence>
<dbReference type="Pfam" id="PF00754">
    <property type="entry name" value="F5_F8_type_C"/>
    <property type="match status" value="2"/>
</dbReference>
<proteinExistence type="inferred from homology"/>
<dbReference type="InterPro" id="IPR008979">
    <property type="entry name" value="Galactose-bd-like_sf"/>
</dbReference>
<dbReference type="EC" id="3.2.1.51" evidence="2"/>
<evidence type="ECO:0000256" key="6">
    <source>
        <dbReference type="SAM" id="SignalP"/>
    </source>
</evidence>
<dbReference type="EMBL" id="JBDKWZ010000002">
    <property type="protein sequence ID" value="MEN7547060.1"/>
    <property type="molecule type" value="Genomic_DNA"/>
</dbReference>
<dbReference type="GO" id="GO:0006004">
    <property type="term" value="P:fucose metabolic process"/>
    <property type="evidence" value="ECO:0007669"/>
    <property type="project" value="TreeGrafter"/>
</dbReference>
<dbReference type="InterPro" id="IPR000421">
    <property type="entry name" value="FA58C"/>
</dbReference>
<evidence type="ECO:0000256" key="1">
    <source>
        <dbReference type="ARBA" id="ARBA00007951"/>
    </source>
</evidence>
<dbReference type="GO" id="GO:0005764">
    <property type="term" value="C:lysosome"/>
    <property type="evidence" value="ECO:0007669"/>
    <property type="project" value="TreeGrafter"/>
</dbReference>
<dbReference type="InterPro" id="IPR017853">
    <property type="entry name" value="GH"/>
</dbReference>
<dbReference type="Pfam" id="PF01120">
    <property type="entry name" value="Alpha_L_fucos"/>
    <property type="match status" value="1"/>
</dbReference>
<evidence type="ECO:0000256" key="3">
    <source>
        <dbReference type="ARBA" id="ARBA00022729"/>
    </source>
</evidence>
<gene>
    <name evidence="8" type="ORF">AAG747_04030</name>
</gene>
<dbReference type="PANTHER" id="PTHR10030:SF37">
    <property type="entry name" value="ALPHA-L-FUCOSIDASE-RELATED"/>
    <property type="match status" value="1"/>
</dbReference>
<name>A0AAW9RVH0_9BACT</name>
<evidence type="ECO:0000256" key="2">
    <source>
        <dbReference type="ARBA" id="ARBA00012662"/>
    </source>
</evidence>
<dbReference type="Gene3D" id="3.20.20.80">
    <property type="entry name" value="Glycosidases"/>
    <property type="match status" value="1"/>
</dbReference>
<dbReference type="SMART" id="SM00812">
    <property type="entry name" value="Alpha_L_fucos"/>
    <property type="match status" value="1"/>
</dbReference>
<sequence>MKSKASHLFVRLTLLLLIGLSACKKTPPPAPYGPLPSEAQIAWQEMEMNMFVHFNMNTFSDMEWGLGGESPEQFNPTALDCRQWAKTAKEAGMRGIIITAKHHDGFCLWPSKYTEHSVKNTPWKDGKGDVIRELAEACKEYGLKLGVYLSPWDRNHAQYGNPEYLDYFHNQLKELLTDYGDIFEVWFDGANGGTGYYGGANEERKIDRKTYYQWDSVFSLVKELQPNAVIFSDGGPGCRWVGNEEGWANATNWSLLRGDEVFPGYPHYKELRSGHEDGTHWVPAEADVSIRPGWYYHKYEDHKVKTLPEMLDIYYHSVGRNSLLLLNFPVDRRGKIHEKDSARITEMAQRLKTVFETDLALQKTAEASNVRGNDKAYQASHLTDGNPQTYWTTDDQVTTASVTIDLGAPTEFNRVLLQEYIALGQRVEKFTLEVLEGEEWKQIADETTIGYKRILRLPNVTASKIRLNIQASKACPLLSTFSLYNAPALLLPPSIHHDKEGNVTLAAAEEGLSIHYTLDGSDPDSSSPKYTTPFLVDKPATLKAIAVEGGQSSGISLQHLDISPKHWQVLQSPKGKKEEVAKMIDADPNTWWESEKEQAFPQEIVIDLGENHTLKGFTYLPKQSRYISGFIQEYAFYVSNDGKSWGQAVAQGEFSNIRNNPILQTVNFTPTQGRFIKLKALRAIEGHHSVGIAELAVITE</sequence>
<evidence type="ECO:0000256" key="5">
    <source>
        <dbReference type="ARBA" id="ARBA00023295"/>
    </source>
</evidence>
<dbReference type="PROSITE" id="PS51257">
    <property type="entry name" value="PROKAR_LIPOPROTEIN"/>
    <property type="match status" value="1"/>
</dbReference>